<sequence>MMVEIFKDNSNSKKIRSFLSSHYPENLEFYDDLDYKYKRKYHKYISRSNKPLSPNMWYVQQEYNKYEYSFGEIASILNLTKQEVISSYISAMKKLKFLMK</sequence>
<proteinExistence type="predicted"/>
<dbReference type="Proteomes" id="UP000029920">
    <property type="component" value="Unassembled WGS sequence"/>
</dbReference>
<evidence type="ECO:0000313" key="2">
    <source>
        <dbReference type="Proteomes" id="UP000029920"/>
    </source>
</evidence>
<dbReference type="AlphaFoldDB" id="A0A4U8UCR3"/>
<dbReference type="InterPro" id="IPR013324">
    <property type="entry name" value="RNA_pol_sigma_r3/r4-like"/>
</dbReference>
<dbReference type="RefSeq" id="WP_194145601.1">
    <property type="nucleotide sequence ID" value="NZ_JRPC02000037.1"/>
</dbReference>
<dbReference type="EMBL" id="JRPC02000037">
    <property type="protein sequence ID" value="TLE13556.1"/>
    <property type="molecule type" value="Genomic_DNA"/>
</dbReference>
<name>A0A4U8UCR3_9HELI</name>
<keyword evidence="2" id="KW-1185">Reference proteome</keyword>
<accession>A0A4U8UCR3</accession>
<gene>
    <name evidence="1" type="ORF">LS72_009825</name>
</gene>
<evidence type="ECO:0000313" key="1">
    <source>
        <dbReference type="EMBL" id="TLE13556.1"/>
    </source>
</evidence>
<dbReference type="SUPFAM" id="SSF88659">
    <property type="entry name" value="Sigma3 and sigma4 domains of RNA polymerase sigma factors"/>
    <property type="match status" value="1"/>
</dbReference>
<reference evidence="1 2" key="1">
    <citation type="journal article" date="2014" name="Genome Announc.">
        <title>Draft genome sequences of eight enterohepatic helicobacter species isolated from both laboratory and wild rodents.</title>
        <authorList>
            <person name="Sheh A."/>
            <person name="Shen Z."/>
            <person name="Fox J.G."/>
        </authorList>
    </citation>
    <scope>NUCLEOTIDE SEQUENCE [LARGE SCALE GENOMIC DNA]</scope>
    <source>
        <strain evidence="1 2">MIT-03-7007</strain>
    </source>
</reference>
<protein>
    <submittedName>
        <fullName evidence="1">Uncharacterized protein</fullName>
    </submittedName>
</protein>
<comment type="caution">
    <text evidence="1">The sequence shown here is derived from an EMBL/GenBank/DDBJ whole genome shotgun (WGS) entry which is preliminary data.</text>
</comment>
<organism evidence="1 2">
    <name type="scientific">Helicobacter apodemus</name>
    <dbReference type="NCBI Taxonomy" id="135569"/>
    <lineage>
        <taxon>Bacteria</taxon>
        <taxon>Pseudomonadati</taxon>
        <taxon>Campylobacterota</taxon>
        <taxon>Epsilonproteobacteria</taxon>
        <taxon>Campylobacterales</taxon>
        <taxon>Helicobacteraceae</taxon>
        <taxon>Helicobacter</taxon>
    </lineage>
</organism>